<dbReference type="PANTHER" id="PTHR42760:SF115">
    <property type="entry name" value="3-OXOACYL-[ACYL-CARRIER-PROTEIN] REDUCTASE FABG"/>
    <property type="match status" value="1"/>
</dbReference>
<dbReference type="NCBIfam" id="NF005559">
    <property type="entry name" value="PRK07231.1"/>
    <property type="match status" value="1"/>
</dbReference>
<keyword evidence="4" id="KW-1185">Reference proteome</keyword>
<comment type="caution">
    <text evidence="3">The sequence shown here is derived from an EMBL/GenBank/DDBJ whole genome shotgun (WGS) entry which is preliminary data.</text>
</comment>
<dbReference type="CDD" id="cd05233">
    <property type="entry name" value="SDR_c"/>
    <property type="match status" value="1"/>
</dbReference>
<dbReference type="Proteomes" id="UP001596174">
    <property type="component" value="Unassembled WGS sequence"/>
</dbReference>
<dbReference type="GO" id="GO:0004316">
    <property type="term" value="F:3-oxoacyl-[acyl-carrier-protein] reductase (NADPH) activity"/>
    <property type="evidence" value="ECO:0007669"/>
    <property type="project" value="UniProtKB-EC"/>
</dbReference>
<dbReference type="Gene3D" id="3.40.50.720">
    <property type="entry name" value="NAD(P)-binding Rossmann-like Domain"/>
    <property type="match status" value="1"/>
</dbReference>
<proteinExistence type="inferred from homology"/>
<evidence type="ECO:0000313" key="3">
    <source>
        <dbReference type="EMBL" id="MFC5909907.1"/>
    </source>
</evidence>
<dbReference type="PRINTS" id="PR00080">
    <property type="entry name" value="SDRFAMILY"/>
</dbReference>
<dbReference type="PRINTS" id="PR00081">
    <property type="entry name" value="GDHRDH"/>
</dbReference>
<comment type="similarity">
    <text evidence="1">Belongs to the short-chain dehydrogenases/reductases (SDR) family.</text>
</comment>
<evidence type="ECO:0000256" key="2">
    <source>
        <dbReference type="ARBA" id="ARBA00023002"/>
    </source>
</evidence>
<dbReference type="InterPro" id="IPR036291">
    <property type="entry name" value="NAD(P)-bd_dom_sf"/>
</dbReference>
<dbReference type="Pfam" id="PF13561">
    <property type="entry name" value="adh_short_C2"/>
    <property type="match status" value="1"/>
</dbReference>
<accession>A0ABW1G8K9</accession>
<protein>
    <submittedName>
        <fullName evidence="3">3-oxoacyl-ACP reductase</fullName>
        <ecNumber evidence="3">1.1.1.100</ecNumber>
    </submittedName>
</protein>
<dbReference type="SUPFAM" id="SSF51735">
    <property type="entry name" value="NAD(P)-binding Rossmann-fold domains"/>
    <property type="match status" value="1"/>
</dbReference>
<evidence type="ECO:0000313" key="4">
    <source>
        <dbReference type="Proteomes" id="UP001596174"/>
    </source>
</evidence>
<dbReference type="EC" id="1.1.1.100" evidence="3"/>
<dbReference type="NCBIfam" id="NF004713">
    <property type="entry name" value="PRK06057.1"/>
    <property type="match status" value="1"/>
</dbReference>
<sequence>MSERQEAPVCRRLVGRTAVITGAGSGIGLATAHRLASEGAHVVCGDVDEAAGKAAAEAVGGTFVQVDVTDQEQVEALFRTAKETYGSVDVAFNNAGISPPDDDSILTTGLEAWRRVQEVNLTSVYLCCKAALPYMQEQGRGSIINTASFVAVMGAATSQISYTASKGGVLAMSRELGVQFAREGIRVNALCPGPVDTPLLRELFAKDPERAARRLVHIPLGRFARAEEIAAAVAFLASDDSSFITASEFLVDGGIAGAYVTPV</sequence>
<dbReference type="PANTHER" id="PTHR42760">
    <property type="entry name" value="SHORT-CHAIN DEHYDROGENASES/REDUCTASES FAMILY MEMBER"/>
    <property type="match status" value="1"/>
</dbReference>
<dbReference type="EMBL" id="JBHSQJ010000095">
    <property type="protein sequence ID" value="MFC5909907.1"/>
    <property type="molecule type" value="Genomic_DNA"/>
</dbReference>
<organism evidence="3 4">
    <name type="scientific">Streptacidiphilus monticola</name>
    <dbReference type="NCBI Taxonomy" id="2161674"/>
    <lineage>
        <taxon>Bacteria</taxon>
        <taxon>Bacillati</taxon>
        <taxon>Actinomycetota</taxon>
        <taxon>Actinomycetes</taxon>
        <taxon>Kitasatosporales</taxon>
        <taxon>Streptomycetaceae</taxon>
        <taxon>Streptacidiphilus</taxon>
    </lineage>
</organism>
<keyword evidence="2 3" id="KW-0560">Oxidoreductase</keyword>
<gene>
    <name evidence="3" type="ORF">ACFP3V_22160</name>
</gene>
<evidence type="ECO:0000256" key="1">
    <source>
        <dbReference type="ARBA" id="ARBA00006484"/>
    </source>
</evidence>
<dbReference type="InterPro" id="IPR002347">
    <property type="entry name" value="SDR_fam"/>
</dbReference>
<name>A0ABW1G8K9_9ACTN</name>
<reference evidence="4" key="1">
    <citation type="journal article" date="2019" name="Int. J. Syst. Evol. Microbiol.">
        <title>The Global Catalogue of Microorganisms (GCM) 10K type strain sequencing project: providing services to taxonomists for standard genome sequencing and annotation.</title>
        <authorList>
            <consortium name="The Broad Institute Genomics Platform"/>
            <consortium name="The Broad Institute Genome Sequencing Center for Infectious Disease"/>
            <person name="Wu L."/>
            <person name="Ma J."/>
        </authorList>
    </citation>
    <scope>NUCLEOTIDE SEQUENCE [LARGE SCALE GENOMIC DNA]</scope>
    <source>
        <strain evidence="4">JCM 4816</strain>
    </source>
</reference>
<dbReference type="RefSeq" id="WP_380586121.1">
    <property type="nucleotide sequence ID" value="NZ_JBHSQJ010000095.1"/>
</dbReference>